<dbReference type="EMBL" id="VSWC01000144">
    <property type="protein sequence ID" value="KAA1078438.1"/>
    <property type="molecule type" value="Genomic_DNA"/>
</dbReference>
<gene>
    <name evidence="1" type="ORF">PGT21_035116</name>
</gene>
<comment type="caution">
    <text evidence="1">The sequence shown here is derived from an EMBL/GenBank/DDBJ whole genome shotgun (WGS) entry which is preliminary data.</text>
</comment>
<evidence type="ECO:0000313" key="1">
    <source>
        <dbReference type="EMBL" id="KAA1078438.1"/>
    </source>
</evidence>
<organism evidence="1 2">
    <name type="scientific">Puccinia graminis f. sp. tritici</name>
    <dbReference type="NCBI Taxonomy" id="56615"/>
    <lineage>
        <taxon>Eukaryota</taxon>
        <taxon>Fungi</taxon>
        <taxon>Dikarya</taxon>
        <taxon>Basidiomycota</taxon>
        <taxon>Pucciniomycotina</taxon>
        <taxon>Pucciniomycetes</taxon>
        <taxon>Pucciniales</taxon>
        <taxon>Pucciniaceae</taxon>
        <taxon>Puccinia</taxon>
    </lineage>
</organism>
<evidence type="ECO:0000313" key="2">
    <source>
        <dbReference type="Proteomes" id="UP000324748"/>
    </source>
</evidence>
<reference evidence="1 2" key="1">
    <citation type="submission" date="2019-05" db="EMBL/GenBank/DDBJ databases">
        <title>Emergence of the Ug99 lineage of the wheat stem rust pathogen through somatic hybridization.</title>
        <authorList>
            <person name="Li F."/>
            <person name="Upadhyaya N.M."/>
            <person name="Sperschneider J."/>
            <person name="Matny O."/>
            <person name="Nguyen-Phuc H."/>
            <person name="Mago R."/>
            <person name="Raley C."/>
            <person name="Miller M.E."/>
            <person name="Silverstein K.A.T."/>
            <person name="Henningsen E."/>
            <person name="Hirsch C.D."/>
            <person name="Visser B."/>
            <person name="Pretorius Z.A."/>
            <person name="Steffenson B.J."/>
            <person name="Schwessinger B."/>
            <person name="Dodds P.N."/>
            <person name="Figueroa M."/>
        </authorList>
    </citation>
    <scope>NUCLEOTIDE SEQUENCE [LARGE SCALE GENOMIC DNA]</scope>
    <source>
        <strain evidence="1">21-0</strain>
    </source>
</reference>
<name>A0A5B0MQN8_PUCGR</name>
<dbReference type="AlphaFoldDB" id="A0A5B0MQN8"/>
<protein>
    <submittedName>
        <fullName evidence="1">Uncharacterized protein</fullName>
    </submittedName>
</protein>
<sequence length="63" mass="7030">MSHRAAIASQLRTCMIKTVISTRTDRHKFHVASPQCYYNTILLICVTQRHLTGVPFCIGVAGL</sequence>
<proteinExistence type="predicted"/>
<accession>A0A5B0MQN8</accession>
<keyword evidence="2" id="KW-1185">Reference proteome</keyword>
<dbReference type="Proteomes" id="UP000324748">
    <property type="component" value="Unassembled WGS sequence"/>
</dbReference>